<proteinExistence type="predicted"/>
<dbReference type="EMBL" id="JBHYTS010000017">
    <property type="protein sequence ID" value="MFE1751584.1"/>
    <property type="molecule type" value="Genomic_DNA"/>
</dbReference>
<evidence type="ECO:0000256" key="1">
    <source>
        <dbReference type="SAM" id="MobiDB-lite"/>
    </source>
</evidence>
<dbReference type="RefSeq" id="WP_381829041.1">
    <property type="nucleotide sequence ID" value="NZ_JBHYTS010000017.1"/>
</dbReference>
<feature type="region of interest" description="Disordered" evidence="1">
    <location>
        <begin position="1"/>
        <end position="119"/>
    </location>
</feature>
<evidence type="ECO:0000313" key="3">
    <source>
        <dbReference type="Proteomes" id="UP001599756"/>
    </source>
</evidence>
<dbReference type="Proteomes" id="UP001599756">
    <property type="component" value="Unassembled WGS sequence"/>
</dbReference>
<sequence>MHSNEEPTRAGGALSTEDLAQPPGAPAPSDVGPENTGPPAPVYPGESTQEATDPQPAPDGPAGADTAGPAGATGTADTAGPADTSGTAATTGAPGDTHTPDAAEEGAAPALLTADEEQSFRDRWQEIQGRFVDDPREAVHSADGLVADVMRTLATTFARHKQDLEGQWSQGERVDTEDLRRALRRYRSFFNRLLNT</sequence>
<evidence type="ECO:0000313" key="2">
    <source>
        <dbReference type="EMBL" id="MFE1751584.1"/>
    </source>
</evidence>
<comment type="caution">
    <text evidence="2">The sequence shown here is derived from an EMBL/GenBank/DDBJ whole genome shotgun (WGS) entry which is preliminary data.</text>
</comment>
<feature type="compositionally biased region" description="Low complexity" evidence="1">
    <location>
        <begin position="60"/>
        <end position="97"/>
    </location>
</feature>
<gene>
    <name evidence="2" type="ORF">ACFW88_13715</name>
</gene>
<name>A0ABW6H4P8_9ACTN</name>
<accession>A0ABW6H4P8</accession>
<keyword evidence="3" id="KW-1185">Reference proteome</keyword>
<organism evidence="2 3">
    <name type="scientific">Streptomyces anandii</name>
    <dbReference type="NCBI Taxonomy" id="285454"/>
    <lineage>
        <taxon>Bacteria</taxon>
        <taxon>Bacillati</taxon>
        <taxon>Actinomycetota</taxon>
        <taxon>Actinomycetes</taxon>
        <taxon>Kitasatosporales</taxon>
        <taxon>Streptomycetaceae</taxon>
        <taxon>Streptomyces</taxon>
    </lineage>
</organism>
<reference evidence="2 3" key="1">
    <citation type="submission" date="2024-09" db="EMBL/GenBank/DDBJ databases">
        <title>The Natural Products Discovery Center: Release of the First 8490 Sequenced Strains for Exploring Actinobacteria Biosynthetic Diversity.</title>
        <authorList>
            <person name="Kalkreuter E."/>
            <person name="Kautsar S.A."/>
            <person name="Yang D."/>
            <person name="Bader C.D."/>
            <person name="Teijaro C.N."/>
            <person name="Fluegel L."/>
            <person name="Davis C.M."/>
            <person name="Simpson J.R."/>
            <person name="Lauterbach L."/>
            <person name="Steele A.D."/>
            <person name="Gui C."/>
            <person name="Meng S."/>
            <person name="Li G."/>
            <person name="Viehrig K."/>
            <person name="Ye F."/>
            <person name="Su P."/>
            <person name="Kiefer A.F."/>
            <person name="Nichols A."/>
            <person name="Cepeda A.J."/>
            <person name="Yan W."/>
            <person name="Fan B."/>
            <person name="Jiang Y."/>
            <person name="Adhikari A."/>
            <person name="Zheng C.-J."/>
            <person name="Schuster L."/>
            <person name="Cowan T.M."/>
            <person name="Smanski M.J."/>
            <person name="Chevrette M.G."/>
            <person name="De Carvalho L.P.S."/>
            <person name="Shen B."/>
        </authorList>
    </citation>
    <scope>NUCLEOTIDE SEQUENCE [LARGE SCALE GENOMIC DNA]</scope>
    <source>
        <strain evidence="2 3">NPDC059500</strain>
    </source>
</reference>
<protein>
    <submittedName>
        <fullName evidence="2">Uncharacterized protein</fullName>
    </submittedName>
</protein>